<dbReference type="InParanoid" id="A2F265"/>
<name>A2F265_TRIV3</name>
<proteinExistence type="predicted"/>
<dbReference type="Gene3D" id="2.130.10.10">
    <property type="entry name" value="YVTN repeat-like/Quinoprotein amine dehydrogenase"/>
    <property type="match status" value="1"/>
</dbReference>
<dbReference type="VEuPathDB" id="TrichDB:TVAG_154740"/>
<dbReference type="STRING" id="5722.A2F265"/>
<protein>
    <submittedName>
        <fullName evidence="3">Uncharacterized protein</fullName>
    </submittedName>
</protein>
<dbReference type="SMR" id="A2F265"/>
<keyword evidence="2" id="KW-0677">Repeat</keyword>
<dbReference type="AlphaFoldDB" id="A2F265"/>
<accession>A2F265</accession>
<dbReference type="SMART" id="SM00320">
    <property type="entry name" value="WD40"/>
    <property type="match status" value="4"/>
</dbReference>
<dbReference type="Proteomes" id="UP000001542">
    <property type="component" value="Unassembled WGS sequence"/>
</dbReference>
<sequence length="339" mass="37002">MATRKFTKTGEIFIEPKKGVETPSFVYVTASAQTNLGAASSSDCRIYTFDSAACKSISNFPAHTGVITGLKWNDKSQILASCSSNTDTEGGGNEFKLWDIRTNKNFATFYPDAATPEATCIECCDISCDGTIYACGTDFGIFTWDIRRPECKHNHVNIMSDTVASIQFHPTVNSTFVAGDDDGNLLIYDLDGEVDEDGDDTSVIFAENDRQPIFQCGFCGTNRVFTLRRIPAGIAIWDFIEQQSLADFDDIKPMLNDCFGYPIDIHWAGDYLMFAGGDSEGGVALSLVSENGCTLFHKIEKAHNDCVMASHISICDGGDLKLFLAGDGGQLSFWKVTEA</sequence>
<dbReference type="SUPFAM" id="SSF50978">
    <property type="entry name" value="WD40 repeat-like"/>
    <property type="match status" value="1"/>
</dbReference>
<organism evidence="3 4">
    <name type="scientific">Trichomonas vaginalis (strain ATCC PRA-98 / G3)</name>
    <dbReference type="NCBI Taxonomy" id="412133"/>
    <lineage>
        <taxon>Eukaryota</taxon>
        <taxon>Metamonada</taxon>
        <taxon>Parabasalia</taxon>
        <taxon>Trichomonadida</taxon>
        <taxon>Trichomonadidae</taxon>
        <taxon>Trichomonas</taxon>
    </lineage>
</organism>
<dbReference type="InterPro" id="IPR015943">
    <property type="entry name" value="WD40/YVTN_repeat-like_dom_sf"/>
</dbReference>
<evidence type="ECO:0000313" key="4">
    <source>
        <dbReference type="Proteomes" id="UP000001542"/>
    </source>
</evidence>
<reference evidence="3" key="2">
    <citation type="journal article" date="2007" name="Science">
        <title>Draft genome sequence of the sexually transmitted pathogen Trichomonas vaginalis.</title>
        <authorList>
            <person name="Carlton J.M."/>
            <person name="Hirt R.P."/>
            <person name="Silva J.C."/>
            <person name="Delcher A.L."/>
            <person name="Schatz M."/>
            <person name="Zhao Q."/>
            <person name="Wortman J.R."/>
            <person name="Bidwell S.L."/>
            <person name="Alsmark U.C.M."/>
            <person name="Besteiro S."/>
            <person name="Sicheritz-Ponten T."/>
            <person name="Noel C.J."/>
            <person name="Dacks J.B."/>
            <person name="Foster P.G."/>
            <person name="Simillion C."/>
            <person name="Van de Peer Y."/>
            <person name="Miranda-Saavedra D."/>
            <person name="Barton G.J."/>
            <person name="Westrop G.D."/>
            <person name="Mueller S."/>
            <person name="Dessi D."/>
            <person name="Fiori P.L."/>
            <person name="Ren Q."/>
            <person name="Paulsen I."/>
            <person name="Zhang H."/>
            <person name="Bastida-Corcuera F.D."/>
            <person name="Simoes-Barbosa A."/>
            <person name="Brown M.T."/>
            <person name="Hayes R.D."/>
            <person name="Mukherjee M."/>
            <person name="Okumura C.Y."/>
            <person name="Schneider R."/>
            <person name="Smith A.J."/>
            <person name="Vanacova S."/>
            <person name="Villalvazo M."/>
            <person name="Haas B.J."/>
            <person name="Pertea M."/>
            <person name="Feldblyum T.V."/>
            <person name="Utterback T.R."/>
            <person name="Shu C.L."/>
            <person name="Osoegawa K."/>
            <person name="de Jong P.J."/>
            <person name="Hrdy I."/>
            <person name="Horvathova L."/>
            <person name="Zubacova Z."/>
            <person name="Dolezal P."/>
            <person name="Malik S.B."/>
            <person name="Logsdon J.M. Jr."/>
            <person name="Henze K."/>
            <person name="Gupta A."/>
            <person name="Wang C.C."/>
            <person name="Dunne R.L."/>
            <person name="Upcroft J.A."/>
            <person name="Upcroft P."/>
            <person name="White O."/>
            <person name="Salzberg S.L."/>
            <person name="Tang P."/>
            <person name="Chiu C.-H."/>
            <person name="Lee Y.-S."/>
            <person name="Embley T.M."/>
            <person name="Coombs G.H."/>
            <person name="Mottram J.C."/>
            <person name="Tachezy J."/>
            <person name="Fraser-Liggett C.M."/>
            <person name="Johnson P.J."/>
        </authorList>
    </citation>
    <scope>NUCLEOTIDE SEQUENCE [LARGE SCALE GENOMIC DNA]</scope>
    <source>
        <strain evidence="3">G3</strain>
    </source>
</reference>
<dbReference type="Pfam" id="PF00400">
    <property type="entry name" value="WD40"/>
    <property type="match status" value="1"/>
</dbReference>
<gene>
    <name evidence="3" type="ORF">TVAG_154740</name>
</gene>
<dbReference type="eggNOG" id="KOG1188">
    <property type="taxonomic scope" value="Eukaryota"/>
</dbReference>
<evidence type="ECO:0000256" key="2">
    <source>
        <dbReference type="ARBA" id="ARBA00022737"/>
    </source>
</evidence>
<evidence type="ECO:0000256" key="1">
    <source>
        <dbReference type="ARBA" id="ARBA00022574"/>
    </source>
</evidence>
<dbReference type="InterPro" id="IPR039328">
    <property type="entry name" value="WDR89"/>
</dbReference>
<keyword evidence="1" id="KW-0853">WD repeat</keyword>
<evidence type="ECO:0000313" key="3">
    <source>
        <dbReference type="EMBL" id="EAY01004.1"/>
    </source>
</evidence>
<dbReference type="InterPro" id="IPR001680">
    <property type="entry name" value="WD40_rpt"/>
</dbReference>
<dbReference type="PANTHER" id="PTHR22889:SF0">
    <property type="entry name" value="WD REPEAT-CONTAINING PROTEIN 89"/>
    <property type="match status" value="1"/>
</dbReference>
<dbReference type="VEuPathDB" id="TrichDB:TVAGG3_0163790"/>
<dbReference type="PANTHER" id="PTHR22889">
    <property type="entry name" value="WD REPEAT-CONTAINING PROTEIN 89"/>
    <property type="match status" value="1"/>
</dbReference>
<keyword evidence="4" id="KW-1185">Reference proteome</keyword>
<dbReference type="InterPro" id="IPR036322">
    <property type="entry name" value="WD40_repeat_dom_sf"/>
</dbReference>
<dbReference type="RefSeq" id="XP_001313901.1">
    <property type="nucleotide sequence ID" value="XM_001313899.1"/>
</dbReference>
<dbReference type="KEGG" id="tva:4758828"/>
<dbReference type="EMBL" id="DS113582">
    <property type="protein sequence ID" value="EAY01004.1"/>
    <property type="molecule type" value="Genomic_DNA"/>
</dbReference>
<reference evidence="3" key="1">
    <citation type="submission" date="2006-10" db="EMBL/GenBank/DDBJ databases">
        <authorList>
            <person name="Amadeo P."/>
            <person name="Zhao Q."/>
            <person name="Wortman J."/>
            <person name="Fraser-Liggett C."/>
            <person name="Carlton J."/>
        </authorList>
    </citation>
    <scope>NUCLEOTIDE SEQUENCE</scope>
    <source>
        <strain evidence="3">G3</strain>
    </source>
</reference>
<dbReference type="OrthoDB" id="25131at2759"/>